<dbReference type="AlphaFoldDB" id="C7H460"/>
<dbReference type="Proteomes" id="UP000004619">
    <property type="component" value="Unassembled WGS sequence"/>
</dbReference>
<reference evidence="2" key="1">
    <citation type="submission" date="2009-08" db="EMBL/GenBank/DDBJ databases">
        <authorList>
            <person name="Weinstock G."/>
            <person name="Sodergren E."/>
            <person name="Clifton S."/>
            <person name="Fulton L."/>
            <person name="Fulton B."/>
            <person name="Courtney L."/>
            <person name="Fronick C."/>
            <person name="Harrison M."/>
            <person name="Strong C."/>
            <person name="Farmer C."/>
            <person name="Delahaunty K."/>
            <person name="Markovic C."/>
            <person name="Hall O."/>
            <person name="Minx P."/>
            <person name="Tomlinson C."/>
            <person name="Mitreva M."/>
            <person name="Nelson J."/>
            <person name="Hou S."/>
            <person name="Wollam A."/>
            <person name="Pepin K.H."/>
            <person name="Johnson M."/>
            <person name="Bhonagiri V."/>
            <person name="Nash W.E."/>
            <person name="Warren W."/>
            <person name="Chinwalla A."/>
            <person name="Mardis E.R."/>
            <person name="Wilson R.K."/>
        </authorList>
    </citation>
    <scope>NUCLEOTIDE SEQUENCE [LARGE SCALE GENOMIC DNA]</scope>
    <source>
        <strain evidence="2">A2-165</strain>
    </source>
</reference>
<name>C7H460_FAED2</name>
<dbReference type="EMBL" id="ACOP02000022">
    <property type="protein sequence ID" value="EEU97392.1"/>
    <property type="molecule type" value="Genomic_DNA"/>
</dbReference>
<evidence type="ECO:0000256" key="1">
    <source>
        <dbReference type="SAM" id="Phobius"/>
    </source>
</evidence>
<evidence type="ECO:0000313" key="3">
    <source>
        <dbReference type="Proteomes" id="UP000004619"/>
    </source>
</evidence>
<sequence length="41" mass="4846">MQFTNRPYFSGHFPAFYVKATKKSMLFLVIFSFCSLCFIVK</sequence>
<protein>
    <submittedName>
        <fullName evidence="2">Uncharacterized protein</fullName>
    </submittedName>
</protein>
<keyword evidence="1" id="KW-0472">Membrane</keyword>
<keyword evidence="1" id="KW-1133">Transmembrane helix</keyword>
<keyword evidence="1" id="KW-0812">Transmembrane</keyword>
<feature type="transmembrane region" description="Helical" evidence="1">
    <location>
        <begin position="20"/>
        <end position="40"/>
    </location>
</feature>
<gene>
    <name evidence="2" type="ORF">FAEPRAA2165_01073</name>
</gene>
<organism evidence="2 3">
    <name type="scientific">Faecalibacterium duncaniae (strain DSM 17677 / JCM 31915 / A2-165)</name>
    <name type="common">Faecalibacterium prausnitzii</name>
    <dbReference type="NCBI Taxonomy" id="411483"/>
    <lineage>
        <taxon>Bacteria</taxon>
        <taxon>Bacillati</taxon>
        <taxon>Bacillota</taxon>
        <taxon>Clostridia</taxon>
        <taxon>Eubacteriales</taxon>
        <taxon>Oscillospiraceae</taxon>
        <taxon>Faecalibacterium</taxon>
    </lineage>
</organism>
<dbReference type="HOGENOM" id="CLU_3270320_0_0_9"/>
<comment type="caution">
    <text evidence="2">The sequence shown here is derived from an EMBL/GenBank/DDBJ whole genome shotgun (WGS) entry which is preliminary data.</text>
</comment>
<proteinExistence type="predicted"/>
<evidence type="ECO:0000313" key="2">
    <source>
        <dbReference type="EMBL" id="EEU97392.1"/>
    </source>
</evidence>
<accession>C7H460</accession>
<keyword evidence="3" id="KW-1185">Reference proteome</keyword>